<sequence length="134" mass="15263">MLFLFAYGRGSLVEFETGVPSRYGFEASATEGLLCRCNDARLKCSNFQSLPVGAERKFEEWCIAHKYLPRQKKGFIGFVANGIRKHQKEGIEWNPNPSTSKRMTPKLESYSPVFYTMVPGKDSMRGLCHQCEQI</sequence>
<comment type="caution">
    <text evidence="1">The sequence shown here is derived from an EMBL/GenBank/DDBJ whole genome shotgun (WGS) entry which is preliminary data.</text>
</comment>
<reference evidence="1" key="1">
    <citation type="submission" date="2020-07" db="EMBL/GenBank/DDBJ databases">
        <title>Multicomponent nature underlies the extraordinary mechanical properties of spider dragline silk.</title>
        <authorList>
            <person name="Kono N."/>
            <person name="Nakamura H."/>
            <person name="Mori M."/>
            <person name="Yoshida Y."/>
            <person name="Ohtoshi R."/>
            <person name="Malay A.D."/>
            <person name="Moran D.A.P."/>
            <person name="Tomita M."/>
            <person name="Numata K."/>
            <person name="Arakawa K."/>
        </authorList>
    </citation>
    <scope>NUCLEOTIDE SEQUENCE</scope>
</reference>
<dbReference type="AlphaFoldDB" id="A0A8X6G298"/>
<evidence type="ECO:0000313" key="1">
    <source>
        <dbReference type="EMBL" id="GFQ92744.1"/>
    </source>
</evidence>
<gene>
    <name evidence="1" type="ORF">TNCT_283611</name>
</gene>
<proteinExistence type="predicted"/>
<keyword evidence="2" id="KW-1185">Reference proteome</keyword>
<name>A0A8X6G298_TRICU</name>
<dbReference type="EMBL" id="BMAO01014075">
    <property type="protein sequence ID" value="GFQ92744.1"/>
    <property type="molecule type" value="Genomic_DNA"/>
</dbReference>
<dbReference type="Proteomes" id="UP000887116">
    <property type="component" value="Unassembled WGS sequence"/>
</dbReference>
<accession>A0A8X6G298</accession>
<evidence type="ECO:0000313" key="2">
    <source>
        <dbReference type="Proteomes" id="UP000887116"/>
    </source>
</evidence>
<protein>
    <submittedName>
        <fullName evidence="1">Uncharacterized protein</fullName>
    </submittedName>
</protein>
<organism evidence="1 2">
    <name type="scientific">Trichonephila clavata</name>
    <name type="common">Joro spider</name>
    <name type="synonym">Nephila clavata</name>
    <dbReference type="NCBI Taxonomy" id="2740835"/>
    <lineage>
        <taxon>Eukaryota</taxon>
        <taxon>Metazoa</taxon>
        <taxon>Ecdysozoa</taxon>
        <taxon>Arthropoda</taxon>
        <taxon>Chelicerata</taxon>
        <taxon>Arachnida</taxon>
        <taxon>Araneae</taxon>
        <taxon>Araneomorphae</taxon>
        <taxon>Entelegynae</taxon>
        <taxon>Araneoidea</taxon>
        <taxon>Nephilidae</taxon>
        <taxon>Trichonephila</taxon>
    </lineage>
</organism>